<proteinExistence type="predicted"/>
<comment type="caution">
    <text evidence="1">The sequence shown here is derived from an EMBL/GenBank/DDBJ whole genome shotgun (WGS) entry which is preliminary data.</text>
</comment>
<reference evidence="1" key="1">
    <citation type="submission" date="2019-08" db="EMBL/GenBank/DDBJ databases">
        <authorList>
            <person name="Kucharzyk K."/>
            <person name="Murdoch R.W."/>
            <person name="Higgins S."/>
            <person name="Loffler F."/>
        </authorList>
    </citation>
    <scope>NUCLEOTIDE SEQUENCE</scope>
</reference>
<organism evidence="1">
    <name type="scientific">bioreactor metagenome</name>
    <dbReference type="NCBI Taxonomy" id="1076179"/>
    <lineage>
        <taxon>unclassified sequences</taxon>
        <taxon>metagenomes</taxon>
        <taxon>ecological metagenomes</taxon>
    </lineage>
</organism>
<gene>
    <name evidence="1" type="ORF">SDC9_143236</name>
</gene>
<sequence length="144" mass="16401">MGDSFIIAPTCGIIQLIDAQKNDFIIHKSDCTTASQSASRGCVKFEGGTEKSNETAFKQRSILHFQQDIFKQFQKSRKKSQTKRGFYAVFTRYFVGARHTLKEDVTDRSGITILLIAEVYYGKYETCKNYESHGRKPCGTDDYL</sequence>
<evidence type="ECO:0000313" key="1">
    <source>
        <dbReference type="EMBL" id="MPM96079.1"/>
    </source>
</evidence>
<protein>
    <submittedName>
        <fullName evidence="1">Uncharacterized protein</fullName>
    </submittedName>
</protein>
<accession>A0A645E3G6</accession>
<name>A0A645E3G6_9ZZZZ</name>
<dbReference type="AlphaFoldDB" id="A0A645E3G6"/>
<dbReference type="EMBL" id="VSSQ01042491">
    <property type="protein sequence ID" value="MPM96079.1"/>
    <property type="molecule type" value="Genomic_DNA"/>
</dbReference>